<feature type="region of interest" description="Disordered" evidence="7">
    <location>
        <begin position="1"/>
        <end position="28"/>
    </location>
</feature>
<dbReference type="PANTHER" id="PTHR30468:SF31">
    <property type="entry name" value="ALPHA-KETOGLUTARATE-DEPENDENT SULFONATE DIOXYGENASE-RELATED"/>
    <property type="match status" value="1"/>
</dbReference>
<name>A0ABR4GBL9_9EURO</name>
<dbReference type="SUPFAM" id="SSF51197">
    <property type="entry name" value="Clavaminate synthase-like"/>
    <property type="match status" value="1"/>
</dbReference>
<evidence type="ECO:0000313" key="10">
    <source>
        <dbReference type="Proteomes" id="UP001610563"/>
    </source>
</evidence>
<keyword evidence="6" id="KW-0408">Iron</keyword>
<dbReference type="EMBL" id="JBFTWV010000027">
    <property type="protein sequence ID" value="KAL2796401.1"/>
    <property type="molecule type" value="Genomic_DNA"/>
</dbReference>
<comment type="similarity">
    <text evidence="2">Belongs to the TfdA dioxygenase family.</text>
</comment>
<evidence type="ECO:0000256" key="7">
    <source>
        <dbReference type="SAM" id="MobiDB-lite"/>
    </source>
</evidence>
<evidence type="ECO:0000313" key="9">
    <source>
        <dbReference type="EMBL" id="KAL2796401.1"/>
    </source>
</evidence>
<evidence type="ECO:0000259" key="8">
    <source>
        <dbReference type="Pfam" id="PF02668"/>
    </source>
</evidence>
<keyword evidence="5" id="KW-0560">Oxidoreductase</keyword>
<dbReference type="InterPro" id="IPR003819">
    <property type="entry name" value="TauD/TfdA-like"/>
</dbReference>
<comment type="caution">
    <text evidence="9">The sequence shown here is derived from an EMBL/GenBank/DDBJ whole genome shotgun (WGS) entry which is preliminary data.</text>
</comment>
<reference evidence="9 10" key="1">
    <citation type="submission" date="2024-07" db="EMBL/GenBank/DDBJ databases">
        <title>Section-level genome sequencing and comparative genomics of Aspergillus sections Usti and Cavernicolus.</title>
        <authorList>
            <consortium name="Lawrence Berkeley National Laboratory"/>
            <person name="Nybo J.L."/>
            <person name="Vesth T.C."/>
            <person name="Theobald S."/>
            <person name="Frisvad J.C."/>
            <person name="Larsen T.O."/>
            <person name="Kjaerboelling I."/>
            <person name="Rothschild-Mancinelli K."/>
            <person name="Lyhne E.K."/>
            <person name="Kogle M.E."/>
            <person name="Barry K."/>
            <person name="Clum A."/>
            <person name="Na H."/>
            <person name="Ledsgaard L."/>
            <person name="Lin J."/>
            <person name="Lipzen A."/>
            <person name="Kuo A."/>
            <person name="Riley R."/>
            <person name="Mondo S."/>
            <person name="Labutti K."/>
            <person name="Haridas S."/>
            <person name="Pangalinan J."/>
            <person name="Salamov A.A."/>
            <person name="Simmons B.A."/>
            <person name="Magnuson J.K."/>
            <person name="Chen J."/>
            <person name="Drula E."/>
            <person name="Henrissat B."/>
            <person name="Wiebenga A."/>
            <person name="Lubbers R.J."/>
            <person name="Gomes A.C."/>
            <person name="Makela M.R."/>
            <person name="Stajich J."/>
            <person name="Grigoriev I.V."/>
            <person name="Mortensen U.H."/>
            <person name="De Vries R.P."/>
            <person name="Baker S.E."/>
            <person name="Andersen M.R."/>
        </authorList>
    </citation>
    <scope>NUCLEOTIDE SEQUENCE [LARGE SCALE GENOMIC DNA]</scope>
    <source>
        <strain evidence="9 10">CBS 209.92</strain>
    </source>
</reference>
<dbReference type="Proteomes" id="UP001610563">
    <property type="component" value="Unassembled WGS sequence"/>
</dbReference>
<feature type="domain" description="TauD/TfdA-like" evidence="8">
    <location>
        <begin position="66"/>
        <end position="324"/>
    </location>
</feature>
<dbReference type="PANTHER" id="PTHR30468">
    <property type="entry name" value="ALPHA-KETOGLUTARATE-DEPENDENT SULFONATE DIOXYGENASE"/>
    <property type="match status" value="1"/>
</dbReference>
<gene>
    <name evidence="9" type="ORF">BJX66DRAFT_336153</name>
</gene>
<evidence type="ECO:0000256" key="5">
    <source>
        <dbReference type="ARBA" id="ARBA00023002"/>
    </source>
</evidence>
<dbReference type="InterPro" id="IPR042098">
    <property type="entry name" value="TauD-like_sf"/>
</dbReference>
<accession>A0ABR4GBL9</accession>
<dbReference type="InterPro" id="IPR051323">
    <property type="entry name" value="AtsK-like"/>
</dbReference>
<organism evidence="9 10">
    <name type="scientific">Aspergillus keveii</name>
    <dbReference type="NCBI Taxonomy" id="714993"/>
    <lineage>
        <taxon>Eukaryota</taxon>
        <taxon>Fungi</taxon>
        <taxon>Dikarya</taxon>
        <taxon>Ascomycota</taxon>
        <taxon>Pezizomycotina</taxon>
        <taxon>Eurotiomycetes</taxon>
        <taxon>Eurotiomycetidae</taxon>
        <taxon>Eurotiales</taxon>
        <taxon>Aspergillaceae</taxon>
        <taxon>Aspergillus</taxon>
        <taxon>Aspergillus subgen. Nidulantes</taxon>
    </lineage>
</organism>
<evidence type="ECO:0000256" key="6">
    <source>
        <dbReference type="ARBA" id="ARBA00023004"/>
    </source>
</evidence>
<evidence type="ECO:0000256" key="4">
    <source>
        <dbReference type="ARBA" id="ARBA00022964"/>
    </source>
</evidence>
<evidence type="ECO:0000256" key="3">
    <source>
        <dbReference type="ARBA" id="ARBA00022723"/>
    </source>
</evidence>
<feature type="compositionally biased region" description="Polar residues" evidence="7">
    <location>
        <begin position="1"/>
        <end position="18"/>
    </location>
</feature>
<evidence type="ECO:0000256" key="1">
    <source>
        <dbReference type="ARBA" id="ARBA00001954"/>
    </source>
</evidence>
<dbReference type="Gene3D" id="3.60.130.10">
    <property type="entry name" value="Clavaminate synthase-like"/>
    <property type="match status" value="1"/>
</dbReference>
<evidence type="ECO:0000256" key="2">
    <source>
        <dbReference type="ARBA" id="ARBA00005896"/>
    </source>
</evidence>
<feature type="compositionally biased region" description="Basic and acidic residues" evidence="7">
    <location>
        <begin position="338"/>
        <end position="358"/>
    </location>
</feature>
<dbReference type="Pfam" id="PF02668">
    <property type="entry name" value="TauD"/>
    <property type="match status" value="1"/>
</dbReference>
<keyword evidence="4" id="KW-0223">Dioxygenase</keyword>
<protein>
    <recommendedName>
        <fullName evidence="8">TauD/TfdA-like domain-containing protein</fullName>
    </recommendedName>
</protein>
<keyword evidence="3" id="KW-0479">Metal-binding</keyword>
<sequence>MANLQSRSHISPDSQTPITLHPHFNPKILAHTPPEALREEITPPRDRAHFADPEKKSLFSVAKRVDLTESIGTVLEGVQISRLSGQQLDELAALVTERGVVFFRGQDLDTQGQVKAFEHFGILDRHPAQKDQKYVNIHGSREDHREILKYTPWPSGDFHADTSFEINPPSYSLLRMEEHPEVGGDTAWVSQYGLYDALSDPYKTFLDGLHAVHTSRLQYDTIIDLWGVGPNRPPIDTHHPAVRTHPVTGLKALNVNPGFVTGFAELKKVESDKTLDFLAYHIHSADDHAVRWKWEVGSVAMWDNRCTLHRVIPGTYEGKRRGIRTTVFGEKPYFDPASESRNERAKRLREESTSKGHGDVTVAAQTGKVETPA</sequence>
<keyword evidence="10" id="KW-1185">Reference proteome</keyword>
<feature type="region of interest" description="Disordered" evidence="7">
    <location>
        <begin position="332"/>
        <end position="373"/>
    </location>
</feature>
<proteinExistence type="inferred from homology"/>
<comment type="cofactor">
    <cofactor evidence="1">
        <name>Fe(2+)</name>
        <dbReference type="ChEBI" id="CHEBI:29033"/>
    </cofactor>
</comment>